<accession>A0A521BK06</accession>
<dbReference type="Proteomes" id="UP000317557">
    <property type="component" value="Unassembled WGS sequence"/>
</dbReference>
<evidence type="ECO:0000256" key="1">
    <source>
        <dbReference type="ARBA" id="ARBA00004127"/>
    </source>
</evidence>
<dbReference type="EMBL" id="FXTP01000002">
    <property type="protein sequence ID" value="SMO47429.1"/>
    <property type="molecule type" value="Genomic_DNA"/>
</dbReference>
<dbReference type="InterPro" id="IPR042267">
    <property type="entry name" value="VTC_sf"/>
</dbReference>
<comment type="subcellular location">
    <subcellularLocation>
        <location evidence="1">Endomembrane system</location>
        <topology evidence="1">Multi-pass membrane protein</topology>
    </subcellularLocation>
</comment>
<dbReference type="CDD" id="cd07750">
    <property type="entry name" value="PolyPPase_VTC_like"/>
    <property type="match status" value="1"/>
</dbReference>
<evidence type="ECO:0000313" key="7">
    <source>
        <dbReference type="Proteomes" id="UP000317557"/>
    </source>
</evidence>
<evidence type="ECO:0000313" key="6">
    <source>
        <dbReference type="EMBL" id="SMO47429.1"/>
    </source>
</evidence>
<keyword evidence="3" id="KW-1133">Transmembrane helix</keyword>
<dbReference type="GO" id="GO:0006799">
    <property type="term" value="P:polyphosphate biosynthetic process"/>
    <property type="evidence" value="ECO:0007669"/>
    <property type="project" value="UniProtKB-ARBA"/>
</dbReference>
<protein>
    <submittedName>
        <fullName evidence="6">VTC domain-containing protein</fullName>
    </submittedName>
</protein>
<evidence type="ECO:0000256" key="4">
    <source>
        <dbReference type="ARBA" id="ARBA00023136"/>
    </source>
</evidence>
<keyword evidence="2" id="KW-0812">Transmembrane</keyword>
<keyword evidence="4" id="KW-0472">Membrane</keyword>
<proteinExistence type="predicted"/>
<dbReference type="RefSeq" id="WP_142453341.1">
    <property type="nucleotide sequence ID" value="NZ_FXTP01000002.1"/>
</dbReference>
<evidence type="ECO:0000256" key="3">
    <source>
        <dbReference type="ARBA" id="ARBA00022989"/>
    </source>
</evidence>
<dbReference type="PANTHER" id="PTHR46140:SF1">
    <property type="entry name" value="VACUOLAR TRANSPORTER CHAPERONE COMPLEX SUBUNIT 4-RELATED"/>
    <property type="match status" value="1"/>
</dbReference>
<gene>
    <name evidence="6" type="ORF">SAMN06265219_102341</name>
</gene>
<dbReference type="Gene3D" id="3.20.100.30">
    <property type="entry name" value="VTC, catalytic tunnel domain"/>
    <property type="match status" value="1"/>
</dbReference>
<dbReference type="InterPro" id="IPR051572">
    <property type="entry name" value="VTC_Complex_Subunit"/>
</dbReference>
<dbReference type="OrthoDB" id="541850at2"/>
<name>A0A521BK06_9BACT</name>
<dbReference type="AlphaFoldDB" id="A0A521BK06"/>
<dbReference type="Pfam" id="PF09359">
    <property type="entry name" value="VTC"/>
    <property type="match status" value="1"/>
</dbReference>
<reference evidence="6 7" key="1">
    <citation type="submission" date="2017-05" db="EMBL/GenBank/DDBJ databases">
        <authorList>
            <person name="Varghese N."/>
            <person name="Submissions S."/>
        </authorList>
    </citation>
    <scope>NUCLEOTIDE SEQUENCE [LARGE SCALE GENOMIC DNA]</scope>
    <source>
        <strain evidence="6 7">DSM 21985</strain>
    </source>
</reference>
<dbReference type="InterPro" id="IPR018966">
    <property type="entry name" value="VTC_domain"/>
</dbReference>
<feature type="domain" description="VTC" evidence="5">
    <location>
        <begin position="10"/>
        <end position="241"/>
    </location>
</feature>
<sequence>MSFDKVQEQRFELKYLINEQKAQNVRHFIKNYLDADEYGITQPQNSYSVHSLYLDSSNLKTYQDTINGNRNRFKIRIRHYGGEDQESVYLEMKRRYDRVITKARAKVPVKKLEEIIYGPLPTMDHLVNQTEEQLRSLQQICRMIREINARPQIHVAYLREAYELEESNAVRITFDRDVTASYTNSLSLRAEQDNPVNVFGKTVILELKFTNRYPHWMNELTQLFHLRLESAAKYVDGVNVLKRKKKIA</sequence>
<dbReference type="PANTHER" id="PTHR46140">
    <property type="entry name" value="VACUOLAR TRANSPORTER CHAPERONE 1-RELATED"/>
    <property type="match status" value="1"/>
</dbReference>
<evidence type="ECO:0000259" key="5">
    <source>
        <dbReference type="Pfam" id="PF09359"/>
    </source>
</evidence>
<evidence type="ECO:0000256" key="2">
    <source>
        <dbReference type="ARBA" id="ARBA00022692"/>
    </source>
</evidence>
<keyword evidence="7" id="KW-1185">Reference proteome</keyword>
<organism evidence="6 7">
    <name type="scientific">Gracilimonas mengyeensis</name>
    <dbReference type="NCBI Taxonomy" id="1302730"/>
    <lineage>
        <taxon>Bacteria</taxon>
        <taxon>Pseudomonadati</taxon>
        <taxon>Balneolota</taxon>
        <taxon>Balneolia</taxon>
        <taxon>Balneolales</taxon>
        <taxon>Balneolaceae</taxon>
        <taxon>Gracilimonas</taxon>
    </lineage>
</organism>
<dbReference type="GO" id="GO:0012505">
    <property type="term" value="C:endomembrane system"/>
    <property type="evidence" value="ECO:0007669"/>
    <property type="project" value="UniProtKB-SubCell"/>
</dbReference>